<organism evidence="1 2">
    <name type="scientific">Deinococcus cellulosilyticus (strain DSM 18568 / NBRC 106333 / KACC 11606 / 5516J-15)</name>
    <dbReference type="NCBI Taxonomy" id="1223518"/>
    <lineage>
        <taxon>Bacteria</taxon>
        <taxon>Thermotogati</taxon>
        <taxon>Deinococcota</taxon>
        <taxon>Deinococci</taxon>
        <taxon>Deinococcales</taxon>
        <taxon>Deinococcaceae</taxon>
        <taxon>Deinococcus</taxon>
    </lineage>
</organism>
<accession>A0A511N860</accession>
<dbReference type="RefSeq" id="WP_146887932.1">
    <property type="nucleotide sequence ID" value="NZ_BJXB01000023.1"/>
</dbReference>
<reference evidence="1 2" key="1">
    <citation type="submission" date="2019-07" db="EMBL/GenBank/DDBJ databases">
        <title>Whole genome shotgun sequence of Deinococcus cellulosilyticus NBRC 106333.</title>
        <authorList>
            <person name="Hosoyama A."/>
            <person name="Uohara A."/>
            <person name="Ohji S."/>
            <person name="Ichikawa N."/>
        </authorList>
    </citation>
    <scope>NUCLEOTIDE SEQUENCE [LARGE SCALE GENOMIC DNA]</scope>
    <source>
        <strain evidence="1 2">NBRC 106333</strain>
    </source>
</reference>
<dbReference type="EMBL" id="BJXB01000023">
    <property type="protein sequence ID" value="GEM48666.1"/>
    <property type="molecule type" value="Genomic_DNA"/>
</dbReference>
<gene>
    <name evidence="1" type="ORF">DC3_43010</name>
</gene>
<name>A0A511N860_DEIC1</name>
<dbReference type="Proteomes" id="UP000321306">
    <property type="component" value="Unassembled WGS sequence"/>
</dbReference>
<dbReference type="InterPro" id="IPR013783">
    <property type="entry name" value="Ig-like_fold"/>
</dbReference>
<dbReference type="Gene3D" id="2.60.40.10">
    <property type="entry name" value="Immunoglobulins"/>
    <property type="match status" value="4"/>
</dbReference>
<sequence>MADITASNSPVFKTSSPAFTSDTDAHASIWNSDKQIFLDNDAYLKKEIDLIKQQMETMQADIDELKEGGGTETIPPTVTLTANTTNITYQNDQLVLTATASDASGIKQVQFWRVYEDNNNVYLGADNSAPYTNQQSYTGLVGSGTQSYRAKAIDMNNNEAWSNTIVVTYNMAHDNTPPTVTLAESNGKSSFNTPNSTLSLVATASDNETVSKVEFYRNGSLVATDLTPPFTYTETYQDATDNGTFTYHAKAFDIEDNSSQSNNVVIAVNIPNGGTGPSTTLSVDDTTPRGGSQTIRFTAVAEDVNGVSKVEFLRDGVLQGTVTTFPFVYDFEYVSGTFASGSHTWTAVAYDTFNNPGTSNAVVVNYNMFSTGTQPTVDLAVNNNFAESTSAYGSIPLEATYSDNEGVTSLSFWYSVNNGTWTQFTGVGGDPSPGSHSYSTSKSITAGQSGRYRFRVEATDADGNIGHSPIREHLVLIPGDAGHLPAQGTSKNTLAAAPGWYRPVALVAGQLIVPPGASLYITDWSFKYTPDNDGTGQADIEVAYMDYDHAGDMIAGRATVLGSSGLAGQTSGASGSSLHIYTNSGSEEAYFNLYVNIKNPQDDGGSSVRGTVVYDFKVKLQ</sequence>
<keyword evidence="2" id="KW-1185">Reference proteome</keyword>
<dbReference type="OrthoDB" id="9775889at2"/>
<comment type="caution">
    <text evidence="1">The sequence shown here is derived from an EMBL/GenBank/DDBJ whole genome shotgun (WGS) entry which is preliminary data.</text>
</comment>
<evidence type="ECO:0000313" key="1">
    <source>
        <dbReference type="EMBL" id="GEM48666.1"/>
    </source>
</evidence>
<dbReference type="AlphaFoldDB" id="A0A511N860"/>
<proteinExistence type="predicted"/>
<evidence type="ECO:0000313" key="2">
    <source>
        <dbReference type="Proteomes" id="UP000321306"/>
    </source>
</evidence>
<dbReference type="Pfam" id="PF17957">
    <property type="entry name" value="Big_7"/>
    <property type="match status" value="3"/>
</dbReference>
<protein>
    <submittedName>
        <fullName evidence="1">Uncharacterized protein</fullName>
    </submittedName>
</protein>